<evidence type="ECO:0000256" key="8">
    <source>
        <dbReference type="ARBA" id="ARBA00023170"/>
    </source>
</evidence>
<keyword evidence="7" id="KW-1015">Disulfide bond</keyword>
<feature type="compositionally biased region" description="Basic residues" evidence="11">
    <location>
        <begin position="516"/>
        <end position="537"/>
    </location>
</feature>
<evidence type="ECO:0000256" key="9">
    <source>
        <dbReference type="ARBA" id="ARBA00023224"/>
    </source>
</evidence>
<feature type="compositionally biased region" description="Polar residues" evidence="11">
    <location>
        <begin position="617"/>
        <end position="646"/>
    </location>
</feature>
<gene>
    <name evidence="14" type="ORF">WR25_11983</name>
</gene>
<feature type="compositionally biased region" description="Low complexity" evidence="11">
    <location>
        <begin position="839"/>
        <end position="855"/>
    </location>
</feature>
<evidence type="ECO:0000256" key="12">
    <source>
        <dbReference type="SAM" id="Phobius"/>
    </source>
</evidence>
<evidence type="ECO:0000256" key="10">
    <source>
        <dbReference type="RuleBase" id="RU000688"/>
    </source>
</evidence>
<dbReference type="STRING" id="2018661.A0A2A2K6G6"/>
<evidence type="ECO:0000256" key="5">
    <source>
        <dbReference type="ARBA" id="ARBA00023040"/>
    </source>
</evidence>
<dbReference type="GO" id="GO:0005886">
    <property type="term" value="C:plasma membrane"/>
    <property type="evidence" value="ECO:0007669"/>
    <property type="project" value="UniProtKB-SubCell"/>
</dbReference>
<comment type="similarity">
    <text evidence="10">Belongs to the G-protein coupled receptor 1 family.</text>
</comment>
<proteinExistence type="inferred from homology"/>
<dbReference type="AlphaFoldDB" id="A0A2A2K6G6"/>
<organism evidence="14 15">
    <name type="scientific">Diploscapter pachys</name>
    <dbReference type="NCBI Taxonomy" id="2018661"/>
    <lineage>
        <taxon>Eukaryota</taxon>
        <taxon>Metazoa</taxon>
        <taxon>Ecdysozoa</taxon>
        <taxon>Nematoda</taxon>
        <taxon>Chromadorea</taxon>
        <taxon>Rhabditida</taxon>
        <taxon>Rhabditina</taxon>
        <taxon>Rhabditomorpha</taxon>
        <taxon>Rhabditoidea</taxon>
        <taxon>Rhabditidae</taxon>
        <taxon>Diploscapter</taxon>
    </lineage>
</organism>
<evidence type="ECO:0000256" key="4">
    <source>
        <dbReference type="ARBA" id="ARBA00022989"/>
    </source>
</evidence>
<feature type="region of interest" description="Disordered" evidence="11">
    <location>
        <begin position="420"/>
        <end position="453"/>
    </location>
</feature>
<evidence type="ECO:0000256" key="11">
    <source>
        <dbReference type="SAM" id="MobiDB-lite"/>
    </source>
</evidence>
<dbReference type="PROSITE" id="PS00237">
    <property type="entry name" value="G_PROTEIN_RECEP_F1_1"/>
    <property type="match status" value="1"/>
</dbReference>
<dbReference type="PRINTS" id="PR00237">
    <property type="entry name" value="GPCRRHODOPSN"/>
</dbReference>
<dbReference type="InterPro" id="IPR017452">
    <property type="entry name" value="GPCR_Rhodpsn_7TM"/>
</dbReference>
<evidence type="ECO:0000313" key="14">
    <source>
        <dbReference type="EMBL" id="PAV69491.1"/>
    </source>
</evidence>
<dbReference type="PANTHER" id="PTHR24248:SF125">
    <property type="entry name" value="DOPAMINE D2-LIKE RECEPTOR"/>
    <property type="match status" value="1"/>
</dbReference>
<evidence type="ECO:0000256" key="2">
    <source>
        <dbReference type="ARBA" id="ARBA00022475"/>
    </source>
</evidence>
<dbReference type="PANTHER" id="PTHR24248">
    <property type="entry name" value="ADRENERGIC RECEPTOR-RELATED G-PROTEIN COUPLED RECEPTOR"/>
    <property type="match status" value="1"/>
</dbReference>
<feature type="compositionally biased region" description="Polar residues" evidence="11">
    <location>
        <begin position="690"/>
        <end position="703"/>
    </location>
</feature>
<keyword evidence="15" id="KW-1185">Reference proteome</keyword>
<feature type="region of interest" description="Disordered" evidence="11">
    <location>
        <begin position="617"/>
        <end position="663"/>
    </location>
</feature>
<feature type="compositionally biased region" description="Low complexity" evidence="11">
    <location>
        <begin position="868"/>
        <end position="877"/>
    </location>
</feature>
<feature type="region of interest" description="Disordered" evidence="11">
    <location>
        <begin position="234"/>
        <end position="256"/>
    </location>
</feature>
<keyword evidence="3 10" id="KW-0812">Transmembrane</keyword>
<evidence type="ECO:0000256" key="7">
    <source>
        <dbReference type="ARBA" id="ARBA00023157"/>
    </source>
</evidence>
<feature type="region of interest" description="Disordered" evidence="11">
    <location>
        <begin position="493"/>
        <end position="543"/>
    </location>
</feature>
<feature type="region of interest" description="Disordered" evidence="11">
    <location>
        <begin position="776"/>
        <end position="907"/>
    </location>
</feature>
<dbReference type="OrthoDB" id="6358729at2759"/>
<keyword evidence="6 12" id="KW-0472">Membrane</keyword>
<keyword evidence="9 10" id="KW-0807">Transducer</keyword>
<dbReference type="Pfam" id="PF00001">
    <property type="entry name" value="7tm_1"/>
    <property type="match status" value="2"/>
</dbReference>
<feature type="transmembrane region" description="Helical" evidence="12">
    <location>
        <begin position="953"/>
        <end position="975"/>
    </location>
</feature>
<feature type="transmembrane region" description="Helical" evidence="12">
    <location>
        <begin position="915"/>
        <end position="941"/>
    </location>
</feature>
<feature type="transmembrane region" description="Helical" evidence="12">
    <location>
        <begin position="155"/>
        <end position="177"/>
    </location>
</feature>
<reference evidence="14 15" key="1">
    <citation type="journal article" date="2017" name="Curr. Biol.">
        <title>Genome architecture and evolution of a unichromosomal asexual nematode.</title>
        <authorList>
            <person name="Fradin H."/>
            <person name="Zegar C."/>
            <person name="Gutwein M."/>
            <person name="Lucas J."/>
            <person name="Kovtun M."/>
            <person name="Corcoran D."/>
            <person name="Baugh L.R."/>
            <person name="Kiontke K."/>
            <person name="Gunsalus K."/>
            <person name="Fitch D.H."/>
            <person name="Piano F."/>
        </authorList>
    </citation>
    <scope>NUCLEOTIDE SEQUENCE [LARGE SCALE GENOMIC DNA]</scope>
    <source>
        <strain evidence="14">PF1309</strain>
    </source>
</reference>
<evidence type="ECO:0000313" key="15">
    <source>
        <dbReference type="Proteomes" id="UP000218231"/>
    </source>
</evidence>
<dbReference type="SUPFAM" id="SSF81321">
    <property type="entry name" value="Family A G protein-coupled receptor-like"/>
    <property type="match status" value="2"/>
</dbReference>
<protein>
    <recommendedName>
        <fullName evidence="13">G-protein coupled receptors family 1 profile domain-containing protein</fullName>
    </recommendedName>
</protein>
<accession>A0A2A2K6G6</accession>
<dbReference type="GO" id="GO:0004930">
    <property type="term" value="F:G protein-coupled receptor activity"/>
    <property type="evidence" value="ECO:0007669"/>
    <property type="project" value="UniProtKB-KW"/>
</dbReference>
<dbReference type="GO" id="GO:0045202">
    <property type="term" value="C:synapse"/>
    <property type="evidence" value="ECO:0007669"/>
    <property type="project" value="GOC"/>
</dbReference>
<comment type="subcellular location">
    <subcellularLocation>
        <location evidence="1">Cell membrane</location>
        <topology evidence="1">Multi-pass membrane protein</topology>
    </subcellularLocation>
</comment>
<feature type="region of interest" description="Disordered" evidence="11">
    <location>
        <begin position="680"/>
        <end position="704"/>
    </location>
</feature>
<dbReference type="GO" id="GO:0001591">
    <property type="term" value="F:dopamine neurotransmitter receptor activity, coupled via Gi/Go"/>
    <property type="evidence" value="ECO:0007669"/>
    <property type="project" value="TreeGrafter"/>
</dbReference>
<keyword evidence="8 10" id="KW-0675">Receptor</keyword>
<name>A0A2A2K6G6_9BILA</name>
<evidence type="ECO:0000256" key="6">
    <source>
        <dbReference type="ARBA" id="ARBA00023136"/>
    </source>
</evidence>
<sequence>MIFKVVGVPWAAYKAASSAMRGNSNGSLLEMGFTINSSTRLYSTDPPTQITLTTATNIQNMIQISTTPAIMLQQNQLNYSGLLFISIPTITILGNLLIRNGEWYLGNLMCDIYTASDVACSTASILLLAVISFDRYRAVSKPIQYSRQSMNIKRVFIMILLIWVISLLLASPIVFGVNVRPPDASESECRFYNAEFSIVSSVISFVIPCILVLFVYIRIILALKKREKAARLRREKNGLSTQTGSSGQNMSSEEGDEAGRIVAGPVVNVMMAALPSMSRHMRRFERHRVAIELAGDELELDDVDFDDVPTASEALTSFDFDSRPVREHSRIFTPHAEPIFEYSDPQNFTSHPPGPIPEKPNYLPLSAVELEAQAKTMYLEKQRFDNREDQLFPNDQVLERPKPGFLRRFLKAASPRLLRRRRTTSSATVHGKRRIRRNDEKLASTHQNKNFRNALLQEREYGNSSTPRSSMDDSLSEVVHVVTNDFISENLPSLSRQSSTVEDHNSADTIQDEKKSKKFRKLSRNYSSKHRKPGPRTHRSESEAFLPSVFRSISRRSPRLFRKEKAMIDKDKNTLVLSNPSPNTPAENRRLSVEAYKKNRKTVTVERQATIQTETETLSASQNVANQSVSRSTTANSAELLTSPDGTISHPPPGGSSTDESQPTVHFNLTVRDMGRNAGVHQERALKGSVKTSPRRSTISANSEEPPLAVRILTRPSLPSNINLSSDLDAVCHENDIEHDTLDVIFDDVYSFAVPSESPVTSPSLPQVLSDVVRSSESTVTSPATVAPRVGVHSPSRRCVSAITPSTSSNEKHEEMPKRARNKTVADMTRQQVARMDSIDSSSNSKKSRANSVKSIDSKQSLKKTPATNSNSNTSGKNGAGGTSGKLGKKSKTEQSLKRKVSKSQRKEKRATKTLGVVVGVFLICWVPFFTINILNAVCIIAKQEWCQVSFDLFFYCTWIGYMNSFMNPIIYTIFNTEFRRAFKSIVFGRKPTRGSYNSGVANKANV</sequence>
<keyword evidence="5 10" id="KW-0297">G-protein coupled receptor</keyword>
<evidence type="ECO:0000259" key="13">
    <source>
        <dbReference type="PROSITE" id="PS50262"/>
    </source>
</evidence>
<feature type="transmembrane region" description="Helical" evidence="12">
    <location>
        <begin position="197"/>
        <end position="223"/>
    </location>
</feature>
<feature type="transmembrane region" description="Helical" evidence="12">
    <location>
        <begin position="112"/>
        <end position="134"/>
    </location>
</feature>
<keyword evidence="2" id="KW-1003">Cell membrane</keyword>
<feature type="compositionally biased region" description="Basic and acidic residues" evidence="11">
    <location>
        <begin position="501"/>
        <end position="515"/>
    </location>
</feature>
<dbReference type="PROSITE" id="PS50262">
    <property type="entry name" value="G_PROTEIN_RECEP_F1_2"/>
    <property type="match status" value="1"/>
</dbReference>
<comment type="caution">
    <text evidence="14">The sequence shown here is derived from an EMBL/GenBank/DDBJ whole genome shotgun (WGS) entry which is preliminary data.</text>
</comment>
<dbReference type="Gene3D" id="1.20.1070.10">
    <property type="entry name" value="Rhodopsin 7-helix transmembrane proteins"/>
    <property type="match status" value="2"/>
</dbReference>
<feature type="domain" description="G-protein coupled receptors family 1 profile" evidence="13">
    <location>
        <begin position="101"/>
        <end position="972"/>
    </location>
</feature>
<dbReference type="EMBL" id="LIAE01009495">
    <property type="protein sequence ID" value="PAV69491.1"/>
    <property type="molecule type" value="Genomic_DNA"/>
</dbReference>
<evidence type="ECO:0000256" key="3">
    <source>
        <dbReference type="ARBA" id="ARBA00022692"/>
    </source>
</evidence>
<feature type="compositionally biased region" description="Basic residues" evidence="11">
    <location>
        <begin position="898"/>
        <end position="907"/>
    </location>
</feature>
<evidence type="ECO:0000256" key="1">
    <source>
        <dbReference type="ARBA" id="ARBA00004651"/>
    </source>
</evidence>
<keyword evidence="4 12" id="KW-1133">Transmembrane helix</keyword>
<feature type="transmembrane region" description="Helical" evidence="12">
    <location>
        <begin position="81"/>
        <end position="100"/>
    </location>
</feature>
<dbReference type="InterPro" id="IPR000276">
    <property type="entry name" value="GPCR_Rhodpsn"/>
</dbReference>
<feature type="compositionally biased region" description="Polar residues" evidence="11">
    <location>
        <begin position="238"/>
        <end position="252"/>
    </location>
</feature>
<dbReference type="Proteomes" id="UP000218231">
    <property type="component" value="Unassembled WGS sequence"/>
</dbReference>